<feature type="transmembrane region" description="Helical" evidence="1">
    <location>
        <begin position="108"/>
        <end position="129"/>
    </location>
</feature>
<dbReference type="EMBL" id="JAMGBB010000001">
    <property type="protein sequence ID" value="MCL6741841.1"/>
    <property type="molecule type" value="Genomic_DNA"/>
</dbReference>
<comment type="caution">
    <text evidence="2">The sequence shown here is derived from an EMBL/GenBank/DDBJ whole genome shotgun (WGS) entry which is preliminary data.</text>
</comment>
<keyword evidence="3" id="KW-1185">Reference proteome</keyword>
<dbReference type="Proteomes" id="UP001165383">
    <property type="component" value="Unassembled WGS sequence"/>
</dbReference>
<feature type="transmembrane region" description="Helical" evidence="1">
    <location>
        <begin position="12"/>
        <end position="37"/>
    </location>
</feature>
<reference evidence="2" key="1">
    <citation type="submission" date="2022-05" db="EMBL/GenBank/DDBJ databases">
        <authorList>
            <person name="Jo J.-H."/>
            <person name="Im W.-T."/>
        </authorList>
    </citation>
    <scope>NUCLEOTIDE SEQUENCE</scope>
    <source>
        <strain evidence="2">RB56-2</strain>
    </source>
</reference>
<feature type="transmembrane region" description="Helical" evidence="1">
    <location>
        <begin position="81"/>
        <end position="101"/>
    </location>
</feature>
<sequence length="136" mass="14275">MNMGTAEGSMARYIGAFIIAVLASGLAATAVGSFWIIREGAFRANQLFGLWFMVTCVAAFCATAFGIPIFCGLAALKREFALGYIVAGFAVGLIPGYVMIGREQGTEALFICLSGGIPGAVCGLVWWLLARRHTGA</sequence>
<organism evidence="2 3">
    <name type="scientific">Sphingomonas brevis</name>
    <dbReference type="NCBI Taxonomy" id="2908206"/>
    <lineage>
        <taxon>Bacteria</taxon>
        <taxon>Pseudomonadati</taxon>
        <taxon>Pseudomonadota</taxon>
        <taxon>Alphaproteobacteria</taxon>
        <taxon>Sphingomonadales</taxon>
        <taxon>Sphingomonadaceae</taxon>
        <taxon>Sphingomonas</taxon>
    </lineage>
</organism>
<keyword evidence="1" id="KW-0812">Transmembrane</keyword>
<accession>A0ABT0SBP6</accession>
<evidence type="ECO:0000256" key="1">
    <source>
        <dbReference type="SAM" id="Phobius"/>
    </source>
</evidence>
<gene>
    <name evidence="2" type="ORF">LZ518_11960</name>
</gene>
<feature type="transmembrane region" description="Helical" evidence="1">
    <location>
        <begin position="49"/>
        <end position="75"/>
    </location>
</feature>
<evidence type="ECO:0000313" key="3">
    <source>
        <dbReference type="Proteomes" id="UP001165383"/>
    </source>
</evidence>
<keyword evidence="1" id="KW-0472">Membrane</keyword>
<name>A0ABT0SBP6_9SPHN</name>
<protein>
    <submittedName>
        <fullName evidence="2">Uncharacterized protein</fullName>
    </submittedName>
</protein>
<keyword evidence="1" id="KW-1133">Transmembrane helix</keyword>
<dbReference type="RefSeq" id="WP_249916205.1">
    <property type="nucleotide sequence ID" value="NZ_JAMGBB010000001.1"/>
</dbReference>
<evidence type="ECO:0000313" key="2">
    <source>
        <dbReference type="EMBL" id="MCL6741841.1"/>
    </source>
</evidence>
<proteinExistence type="predicted"/>